<gene>
    <name evidence="2" type="primary">LOC101863636</name>
</gene>
<dbReference type="RefSeq" id="XP_005090358.1">
    <property type="nucleotide sequence ID" value="XM_005090301.3"/>
</dbReference>
<protein>
    <submittedName>
        <fullName evidence="2">Uncharacterized protein LOC101863636</fullName>
    </submittedName>
</protein>
<reference evidence="2" key="1">
    <citation type="submission" date="2025-08" db="UniProtKB">
        <authorList>
            <consortium name="RefSeq"/>
        </authorList>
    </citation>
    <scope>IDENTIFICATION</scope>
</reference>
<evidence type="ECO:0000313" key="2">
    <source>
        <dbReference type="RefSeq" id="XP_005090358.1"/>
    </source>
</evidence>
<proteinExistence type="predicted"/>
<dbReference type="Proteomes" id="UP000694888">
    <property type="component" value="Unplaced"/>
</dbReference>
<accession>A0ABM0JC88</accession>
<name>A0ABM0JC88_APLCA</name>
<dbReference type="GeneID" id="101863636"/>
<sequence>MAFVVGSLLRVLTRPLQHMSSNAASLGCNNRSAHRCISTAFNQDFAGRYSALPLKQDLSNGLCAAQPVIKQCVRTKVRVYYKGSAWKRYNKHNIEKRLTSPGGLEVLWRRVLKGKHQLAVYERILPNTVNSKVLPPHHFKYRPHPITKTKLPKRELL</sequence>
<evidence type="ECO:0000313" key="1">
    <source>
        <dbReference type="Proteomes" id="UP000694888"/>
    </source>
</evidence>
<keyword evidence="1" id="KW-1185">Reference proteome</keyword>
<organism evidence="1 2">
    <name type="scientific">Aplysia californica</name>
    <name type="common">California sea hare</name>
    <dbReference type="NCBI Taxonomy" id="6500"/>
    <lineage>
        <taxon>Eukaryota</taxon>
        <taxon>Metazoa</taxon>
        <taxon>Spiralia</taxon>
        <taxon>Lophotrochozoa</taxon>
        <taxon>Mollusca</taxon>
        <taxon>Gastropoda</taxon>
        <taxon>Heterobranchia</taxon>
        <taxon>Euthyneura</taxon>
        <taxon>Tectipleura</taxon>
        <taxon>Aplysiida</taxon>
        <taxon>Aplysioidea</taxon>
        <taxon>Aplysiidae</taxon>
        <taxon>Aplysia</taxon>
    </lineage>
</organism>
<dbReference type="Gene3D" id="1.10.287.3980">
    <property type="match status" value="1"/>
</dbReference>